<dbReference type="Gene3D" id="3.40.50.300">
    <property type="entry name" value="P-loop containing nucleotide triphosphate hydrolases"/>
    <property type="match status" value="1"/>
</dbReference>
<dbReference type="InterPro" id="IPR006073">
    <property type="entry name" value="GTP-bd"/>
</dbReference>
<dbReference type="HOGENOM" id="CLU_011106_5_5_1"/>
<dbReference type="EMBL" id="AFRT01000469">
    <property type="protein sequence ID" value="ELU43909.1"/>
    <property type="molecule type" value="Genomic_DNA"/>
</dbReference>
<keyword evidence="9" id="KW-1185">Reference proteome</keyword>
<comment type="subcellular location">
    <subcellularLocation>
        <location evidence="1">Nucleus</location>
        <location evidence="1">Nucleolus</location>
    </subcellularLocation>
</comment>
<evidence type="ECO:0000256" key="5">
    <source>
        <dbReference type="ARBA" id="ARBA00023242"/>
    </source>
</evidence>
<dbReference type="InterPro" id="IPR030378">
    <property type="entry name" value="G_CP_dom"/>
</dbReference>
<evidence type="ECO:0000256" key="1">
    <source>
        <dbReference type="ARBA" id="ARBA00004604"/>
    </source>
</evidence>
<keyword evidence="3" id="KW-0175">Coiled coil</keyword>
<keyword evidence="4" id="KW-0342">GTP-binding</keyword>
<dbReference type="InterPro" id="IPR050755">
    <property type="entry name" value="TRAFAC_YlqF/YawG_RiboMat"/>
</dbReference>
<dbReference type="Proteomes" id="UP000011668">
    <property type="component" value="Unassembled WGS sequence"/>
</dbReference>
<dbReference type="GO" id="GO:0005730">
    <property type="term" value="C:nucleolus"/>
    <property type="evidence" value="ECO:0007669"/>
    <property type="project" value="UniProtKB-SubCell"/>
</dbReference>
<proteinExistence type="predicted"/>
<sequence length="633" mass="69257">MFRTSAMSVAEHKGLTVSCCFNRLIVPQQPRVVTKFTRQIGDADGCQHNEYGLQDNSSHTMCSLKTAISEFHLAIVVPHKHLYQYGSPGVQAPLKYNNGRSQSSQLAARHSKPTVPHPGKSKKGQDIPKFSFKKHEVHNHVKNLKKSDISIASLATEAQGQSAAFERRENVQRDVEASIATHDSSLKAYMREFHKVVEMSDVIIQVLDARDPMGCRSPSVEDEVRRSEKRLVGVLNKIDLVPKENVEAWLKYLRHDFPVLPFKSSTQLQRSNLSHSSYSASSSSGAQPLMQLLKSYASNAPPGTSIRIGVVGLPNVGKSSLINSLKRARACSVASTPGHTKVLQEVALDRGLKLLDSPGVVWDDVQPDPTQRTLRNVLRVEAVNDPVSAVEAIISRVSWDSLQHHGSYVSGAINEGALVFVYSGSFFIKLQGGAADLEAAGISILHDWNTGKIPYHSTPPTVHPSSRPSVADGNQITGAENVGEAKIVSRFGDAFDLDALFRDADAAVLSGDTDMARINQEDNEMEEDSIDYSNLMQSDDLAPSIPMKRKSGIDISLAAYPFSSLPSIETDPPSPKRTRIGDGEGDLDMNVATSTSQLPVHARPMSRKELRKNGHIGTGAERRRRKAERMAID</sequence>
<comment type="caution">
    <text evidence="8">The sequence shown here is derived from an EMBL/GenBank/DDBJ whole genome shotgun (WGS) entry which is preliminary data.</text>
</comment>
<evidence type="ECO:0000256" key="3">
    <source>
        <dbReference type="ARBA" id="ARBA00023054"/>
    </source>
</evidence>
<feature type="region of interest" description="Disordered" evidence="6">
    <location>
        <begin position="564"/>
        <end position="633"/>
    </location>
</feature>
<reference evidence="8 9" key="1">
    <citation type="journal article" date="2013" name="Nat. Commun.">
        <title>The evolution and pathogenic mechanisms of the rice sheath blight pathogen.</title>
        <authorList>
            <person name="Zheng A."/>
            <person name="Lin R."/>
            <person name="Xu L."/>
            <person name="Qin P."/>
            <person name="Tang C."/>
            <person name="Ai P."/>
            <person name="Zhang D."/>
            <person name="Liu Y."/>
            <person name="Sun Z."/>
            <person name="Feng H."/>
            <person name="Wang Y."/>
            <person name="Chen Y."/>
            <person name="Liang X."/>
            <person name="Fu R."/>
            <person name="Li Q."/>
            <person name="Zhang J."/>
            <person name="Yu X."/>
            <person name="Xie Z."/>
            <person name="Ding L."/>
            <person name="Guan P."/>
            <person name="Tang J."/>
            <person name="Liang Y."/>
            <person name="Wang S."/>
            <person name="Deng Q."/>
            <person name="Li S."/>
            <person name="Zhu J."/>
            <person name="Wang L."/>
            <person name="Liu H."/>
            <person name="Li P."/>
        </authorList>
    </citation>
    <scope>NUCLEOTIDE SEQUENCE [LARGE SCALE GENOMIC DNA]</scope>
    <source>
        <strain evidence="9">AG-1 IA</strain>
    </source>
</reference>
<dbReference type="PANTHER" id="PTHR11089:SF30">
    <property type="entry name" value="GUANINE NUCLEOTIDE-BINDING PROTEIN-LIKE 3 HOMOLOG"/>
    <property type="match status" value="1"/>
</dbReference>
<dbReference type="SUPFAM" id="SSF52540">
    <property type="entry name" value="P-loop containing nucleoside triphosphate hydrolases"/>
    <property type="match status" value="1"/>
</dbReference>
<dbReference type="GO" id="GO:0005525">
    <property type="term" value="F:GTP binding"/>
    <property type="evidence" value="ECO:0007669"/>
    <property type="project" value="UniProtKB-KW"/>
</dbReference>
<dbReference type="CDD" id="cd04178">
    <property type="entry name" value="Nucleostemin_like"/>
    <property type="match status" value="1"/>
</dbReference>
<evidence type="ECO:0000259" key="7">
    <source>
        <dbReference type="PROSITE" id="PS51721"/>
    </source>
</evidence>
<feature type="domain" description="CP-type G" evidence="7">
    <location>
        <begin position="190"/>
        <end position="363"/>
    </location>
</feature>
<evidence type="ECO:0000313" key="9">
    <source>
        <dbReference type="Proteomes" id="UP000011668"/>
    </source>
</evidence>
<dbReference type="FunFam" id="3.40.50.300:FF:000571">
    <property type="entry name" value="Guanine nucleotide-binding protein-like NSN1"/>
    <property type="match status" value="1"/>
</dbReference>
<dbReference type="STRING" id="983506.L8X5K1"/>
<evidence type="ECO:0000256" key="4">
    <source>
        <dbReference type="ARBA" id="ARBA00023134"/>
    </source>
</evidence>
<dbReference type="Pfam" id="PF01926">
    <property type="entry name" value="MMR_HSR1"/>
    <property type="match status" value="1"/>
</dbReference>
<dbReference type="PANTHER" id="PTHR11089">
    <property type="entry name" value="GTP-BINDING PROTEIN-RELATED"/>
    <property type="match status" value="1"/>
</dbReference>
<protein>
    <submittedName>
        <fullName evidence="8">GTPase</fullName>
    </submittedName>
</protein>
<evidence type="ECO:0000256" key="6">
    <source>
        <dbReference type="SAM" id="MobiDB-lite"/>
    </source>
</evidence>
<evidence type="ECO:0000256" key="2">
    <source>
        <dbReference type="ARBA" id="ARBA00022741"/>
    </source>
</evidence>
<keyword evidence="5" id="KW-0539">Nucleus</keyword>
<gene>
    <name evidence="8" type="ORF">AG1IA_02064</name>
</gene>
<keyword evidence="2" id="KW-0547">Nucleotide-binding</keyword>
<dbReference type="AlphaFoldDB" id="L8X5K1"/>
<evidence type="ECO:0000313" key="8">
    <source>
        <dbReference type="EMBL" id="ELU43909.1"/>
    </source>
</evidence>
<dbReference type="PROSITE" id="PS51721">
    <property type="entry name" value="G_CP"/>
    <property type="match status" value="1"/>
</dbReference>
<accession>L8X5K1</accession>
<name>L8X5K1_THACA</name>
<dbReference type="OrthoDB" id="444945at2759"/>
<feature type="region of interest" description="Disordered" evidence="6">
    <location>
        <begin position="94"/>
        <end position="127"/>
    </location>
</feature>
<organism evidence="8 9">
    <name type="scientific">Thanatephorus cucumeris (strain AG1-IA)</name>
    <name type="common">Rice sheath blight fungus</name>
    <name type="synonym">Rhizoctonia solani</name>
    <dbReference type="NCBI Taxonomy" id="983506"/>
    <lineage>
        <taxon>Eukaryota</taxon>
        <taxon>Fungi</taxon>
        <taxon>Dikarya</taxon>
        <taxon>Basidiomycota</taxon>
        <taxon>Agaricomycotina</taxon>
        <taxon>Agaricomycetes</taxon>
        <taxon>Cantharellales</taxon>
        <taxon>Ceratobasidiaceae</taxon>
        <taxon>Rhizoctonia</taxon>
        <taxon>Rhizoctonia solani AG-1</taxon>
    </lineage>
</organism>
<dbReference type="InterPro" id="IPR027417">
    <property type="entry name" value="P-loop_NTPase"/>
</dbReference>